<keyword evidence="4" id="KW-0479">Metal-binding</keyword>
<dbReference type="SUPFAM" id="SSF81606">
    <property type="entry name" value="PP2C-like"/>
    <property type="match status" value="1"/>
</dbReference>
<keyword evidence="7 9" id="KW-0904">Protein phosphatase</keyword>
<dbReference type="SMART" id="SM00332">
    <property type="entry name" value="PP2Cc"/>
    <property type="match status" value="1"/>
</dbReference>
<feature type="domain" description="PPM-type phosphatase" evidence="10">
    <location>
        <begin position="74"/>
        <end position="402"/>
    </location>
</feature>
<evidence type="ECO:0000256" key="2">
    <source>
        <dbReference type="ARBA" id="ARBA00001946"/>
    </source>
</evidence>
<organism evidence="11 12">
    <name type="scientific">Liquidambar formosana</name>
    <name type="common">Formosan gum</name>
    <dbReference type="NCBI Taxonomy" id="63359"/>
    <lineage>
        <taxon>Eukaryota</taxon>
        <taxon>Viridiplantae</taxon>
        <taxon>Streptophyta</taxon>
        <taxon>Embryophyta</taxon>
        <taxon>Tracheophyta</taxon>
        <taxon>Spermatophyta</taxon>
        <taxon>Magnoliopsida</taxon>
        <taxon>eudicotyledons</taxon>
        <taxon>Gunneridae</taxon>
        <taxon>Pentapetalae</taxon>
        <taxon>Saxifragales</taxon>
        <taxon>Altingiaceae</taxon>
        <taxon>Liquidambar</taxon>
    </lineage>
</organism>
<dbReference type="EC" id="3.1.3.16" evidence="3"/>
<dbReference type="FunFam" id="3.60.40.10:FF:000291">
    <property type="entry name" value="Protein phosphatase 2C 50"/>
    <property type="match status" value="1"/>
</dbReference>
<comment type="similarity">
    <text evidence="9">Belongs to the PP2C family.</text>
</comment>
<keyword evidence="5 9" id="KW-0378">Hydrolase</keyword>
<accession>A0AAP0S6A7</accession>
<gene>
    <name evidence="11" type="ORF">L1049_019318</name>
</gene>
<name>A0AAP0S6A7_LIQFO</name>
<evidence type="ECO:0000256" key="7">
    <source>
        <dbReference type="ARBA" id="ARBA00022912"/>
    </source>
</evidence>
<evidence type="ECO:0000256" key="4">
    <source>
        <dbReference type="ARBA" id="ARBA00022723"/>
    </source>
</evidence>
<dbReference type="InterPro" id="IPR000222">
    <property type="entry name" value="PP2C_BS"/>
</dbReference>
<reference evidence="11 12" key="1">
    <citation type="journal article" date="2024" name="Plant J.">
        <title>Genome sequences and population genomics reveal climatic adaptation and genomic divergence between two closely related sweetgum species.</title>
        <authorList>
            <person name="Xu W.Q."/>
            <person name="Ren C.Q."/>
            <person name="Zhang X.Y."/>
            <person name="Comes H.P."/>
            <person name="Liu X.H."/>
            <person name="Li Y.G."/>
            <person name="Kettle C.J."/>
            <person name="Jalonen R."/>
            <person name="Gaisberger H."/>
            <person name="Ma Y.Z."/>
            <person name="Qiu Y.X."/>
        </authorList>
    </citation>
    <scope>NUCLEOTIDE SEQUENCE [LARGE SCALE GENOMIC DNA]</scope>
    <source>
        <strain evidence="11">Hangzhou</strain>
    </source>
</reference>
<dbReference type="PANTHER" id="PTHR47992">
    <property type="entry name" value="PROTEIN PHOSPHATASE"/>
    <property type="match status" value="1"/>
</dbReference>
<dbReference type="PROSITE" id="PS51746">
    <property type="entry name" value="PPM_2"/>
    <property type="match status" value="1"/>
</dbReference>
<evidence type="ECO:0000256" key="5">
    <source>
        <dbReference type="ARBA" id="ARBA00022801"/>
    </source>
</evidence>
<dbReference type="CDD" id="cd00143">
    <property type="entry name" value="PP2Cc"/>
    <property type="match status" value="1"/>
</dbReference>
<sequence>MAPPAEIFLHSLDDNSEDESPEKCRLRRRRRIEKRRLKFRGAYHLFPPTSPGHSYMPLLQPSLVRYPVENPMPVFGSISIRGLSRSMDDEILVKPDFCRPDIVGRKPLHFFAVFDGHGGPQMSTFCRNTMHLFLAEELTRVWNTEGSASGDMCGSYNSVQQNHELDEDEWEESLKSAVRKSFLKMDQVGLHTSPHDQTGYEFGSPQDQPMDLAFVGSTAVVAILTAGHIVVANRGGSRAVLCRAGRAIPLCLDHKPKMSDELERINAEGGQLVHKNGVRVCGILNMSHSVGEGSLKSIAISQPEISITERDPQDECLILATHGLWDVLSDDIACKVACTCLGDGTPASSTSALRDTNSRSAIKDDRLATLFPSQSALAAAILCRLALARGSHDNISIVVVDLKRRGREDKILRR</sequence>
<dbReference type="InterPro" id="IPR001932">
    <property type="entry name" value="PPM-type_phosphatase-like_dom"/>
</dbReference>
<dbReference type="InterPro" id="IPR036457">
    <property type="entry name" value="PPM-type-like_dom_sf"/>
</dbReference>
<dbReference type="Proteomes" id="UP001415857">
    <property type="component" value="Unassembled WGS sequence"/>
</dbReference>
<evidence type="ECO:0000313" key="11">
    <source>
        <dbReference type="EMBL" id="KAK9291372.1"/>
    </source>
</evidence>
<dbReference type="AlphaFoldDB" id="A0AAP0S6A7"/>
<dbReference type="InterPro" id="IPR015655">
    <property type="entry name" value="PP2C"/>
</dbReference>
<proteinExistence type="inferred from homology"/>
<protein>
    <recommendedName>
        <fullName evidence="3">protein-serine/threonine phosphatase</fullName>
        <ecNumber evidence="3">3.1.3.16</ecNumber>
    </recommendedName>
</protein>
<comment type="cofactor">
    <cofactor evidence="2">
        <name>Mg(2+)</name>
        <dbReference type="ChEBI" id="CHEBI:18420"/>
    </cofactor>
</comment>
<evidence type="ECO:0000256" key="1">
    <source>
        <dbReference type="ARBA" id="ARBA00001936"/>
    </source>
</evidence>
<evidence type="ECO:0000256" key="8">
    <source>
        <dbReference type="ARBA" id="ARBA00023211"/>
    </source>
</evidence>
<comment type="cofactor">
    <cofactor evidence="1">
        <name>Mn(2+)</name>
        <dbReference type="ChEBI" id="CHEBI:29035"/>
    </cofactor>
</comment>
<keyword evidence="6" id="KW-0460">Magnesium</keyword>
<dbReference type="Gene3D" id="3.60.40.10">
    <property type="entry name" value="PPM-type phosphatase domain"/>
    <property type="match status" value="1"/>
</dbReference>
<keyword evidence="8" id="KW-0464">Manganese</keyword>
<keyword evidence="12" id="KW-1185">Reference proteome</keyword>
<evidence type="ECO:0000313" key="12">
    <source>
        <dbReference type="Proteomes" id="UP001415857"/>
    </source>
</evidence>
<dbReference type="Pfam" id="PF00481">
    <property type="entry name" value="PP2C"/>
    <property type="match status" value="1"/>
</dbReference>
<evidence type="ECO:0000256" key="9">
    <source>
        <dbReference type="RuleBase" id="RU003465"/>
    </source>
</evidence>
<evidence type="ECO:0000259" key="10">
    <source>
        <dbReference type="PROSITE" id="PS51746"/>
    </source>
</evidence>
<dbReference type="EMBL" id="JBBPBK010000001">
    <property type="protein sequence ID" value="KAK9291372.1"/>
    <property type="molecule type" value="Genomic_DNA"/>
</dbReference>
<dbReference type="PROSITE" id="PS01032">
    <property type="entry name" value="PPM_1"/>
    <property type="match status" value="1"/>
</dbReference>
<evidence type="ECO:0000256" key="3">
    <source>
        <dbReference type="ARBA" id="ARBA00013081"/>
    </source>
</evidence>
<evidence type="ECO:0000256" key="6">
    <source>
        <dbReference type="ARBA" id="ARBA00022842"/>
    </source>
</evidence>
<dbReference type="GO" id="GO:0004722">
    <property type="term" value="F:protein serine/threonine phosphatase activity"/>
    <property type="evidence" value="ECO:0007669"/>
    <property type="project" value="UniProtKB-EC"/>
</dbReference>
<comment type="caution">
    <text evidence="11">The sequence shown here is derived from an EMBL/GenBank/DDBJ whole genome shotgun (WGS) entry which is preliminary data.</text>
</comment>
<dbReference type="GO" id="GO:0046872">
    <property type="term" value="F:metal ion binding"/>
    <property type="evidence" value="ECO:0007669"/>
    <property type="project" value="UniProtKB-KW"/>
</dbReference>